<organism evidence="1 2">
    <name type="scientific">Eumeta variegata</name>
    <name type="common">Bagworm moth</name>
    <name type="synonym">Eumeta japonica</name>
    <dbReference type="NCBI Taxonomy" id="151549"/>
    <lineage>
        <taxon>Eukaryota</taxon>
        <taxon>Metazoa</taxon>
        <taxon>Ecdysozoa</taxon>
        <taxon>Arthropoda</taxon>
        <taxon>Hexapoda</taxon>
        <taxon>Insecta</taxon>
        <taxon>Pterygota</taxon>
        <taxon>Neoptera</taxon>
        <taxon>Endopterygota</taxon>
        <taxon>Lepidoptera</taxon>
        <taxon>Glossata</taxon>
        <taxon>Ditrysia</taxon>
        <taxon>Tineoidea</taxon>
        <taxon>Psychidae</taxon>
        <taxon>Oiketicinae</taxon>
        <taxon>Eumeta</taxon>
    </lineage>
</organism>
<gene>
    <name evidence="1" type="ORF">EVAR_28006_1</name>
</gene>
<dbReference type="EMBL" id="BGZK01000527">
    <property type="protein sequence ID" value="GBP48620.1"/>
    <property type="molecule type" value="Genomic_DNA"/>
</dbReference>
<dbReference type="AlphaFoldDB" id="A0A4C1WCJ4"/>
<evidence type="ECO:0000313" key="2">
    <source>
        <dbReference type="Proteomes" id="UP000299102"/>
    </source>
</evidence>
<sequence>MRVSLDFPKISSSDPDLLTVGPPLEYIFPNEGSVPKGCQRDPVIKPPLPLYLSVSGLYLMTRNSSKTEESSAPGRAVVVKLLRASNIAEIPDLTYVYAQPMVGGRSNISMDGA</sequence>
<dbReference type="OrthoDB" id="10627605at2759"/>
<protein>
    <submittedName>
        <fullName evidence="1">Uncharacterized protein</fullName>
    </submittedName>
</protein>
<keyword evidence="2" id="KW-1185">Reference proteome</keyword>
<evidence type="ECO:0000313" key="1">
    <source>
        <dbReference type="EMBL" id="GBP48620.1"/>
    </source>
</evidence>
<name>A0A4C1WCJ4_EUMVA</name>
<dbReference type="Proteomes" id="UP000299102">
    <property type="component" value="Unassembled WGS sequence"/>
</dbReference>
<comment type="caution">
    <text evidence="1">The sequence shown here is derived from an EMBL/GenBank/DDBJ whole genome shotgun (WGS) entry which is preliminary data.</text>
</comment>
<proteinExistence type="predicted"/>
<reference evidence="1 2" key="1">
    <citation type="journal article" date="2019" name="Commun. Biol.">
        <title>The bagworm genome reveals a unique fibroin gene that provides high tensile strength.</title>
        <authorList>
            <person name="Kono N."/>
            <person name="Nakamura H."/>
            <person name="Ohtoshi R."/>
            <person name="Tomita M."/>
            <person name="Numata K."/>
            <person name="Arakawa K."/>
        </authorList>
    </citation>
    <scope>NUCLEOTIDE SEQUENCE [LARGE SCALE GENOMIC DNA]</scope>
</reference>
<accession>A0A4C1WCJ4</accession>